<accession>A0A0F9DDH7</accession>
<evidence type="ECO:0000313" key="1">
    <source>
        <dbReference type="EMBL" id="KKL15841.1"/>
    </source>
</evidence>
<reference evidence="1" key="1">
    <citation type="journal article" date="2015" name="Nature">
        <title>Complex archaea that bridge the gap between prokaryotes and eukaryotes.</title>
        <authorList>
            <person name="Spang A."/>
            <person name="Saw J.H."/>
            <person name="Jorgensen S.L."/>
            <person name="Zaremba-Niedzwiedzka K."/>
            <person name="Martijn J."/>
            <person name="Lind A.E."/>
            <person name="van Eijk R."/>
            <person name="Schleper C."/>
            <person name="Guy L."/>
            <person name="Ettema T.J."/>
        </authorList>
    </citation>
    <scope>NUCLEOTIDE SEQUENCE</scope>
</reference>
<gene>
    <name evidence="1" type="ORF">LCGC14_2501570</name>
</gene>
<proteinExistence type="predicted"/>
<protein>
    <submittedName>
        <fullName evidence="1">Uncharacterized protein</fullName>
    </submittedName>
</protein>
<sequence length="43" mass="5152">MNPKRVRLRLFEGEGYQVEHDIVVYLHSVSVENLELVDVKYNY</sequence>
<organism evidence="1">
    <name type="scientific">marine sediment metagenome</name>
    <dbReference type="NCBI Taxonomy" id="412755"/>
    <lineage>
        <taxon>unclassified sequences</taxon>
        <taxon>metagenomes</taxon>
        <taxon>ecological metagenomes</taxon>
    </lineage>
</organism>
<name>A0A0F9DDH7_9ZZZZ</name>
<dbReference type="EMBL" id="LAZR01039908">
    <property type="protein sequence ID" value="KKL15841.1"/>
    <property type="molecule type" value="Genomic_DNA"/>
</dbReference>
<comment type="caution">
    <text evidence="1">The sequence shown here is derived from an EMBL/GenBank/DDBJ whole genome shotgun (WGS) entry which is preliminary data.</text>
</comment>
<dbReference type="AlphaFoldDB" id="A0A0F9DDH7"/>